<dbReference type="Gene3D" id="1.10.101.10">
    <property type="entry name" value="PGBD-like superfamily/PGBD"/>
    <property type="match status" value="1"/>
</dbReference>
<evidence type="ECO:0000259" key="7">
    <source>
        <dbReference type="Pfam" id="PF01471"/>
    </source>
</evidence>
<dbReference type="GO" id="GO:0008360">
    <property type="term" value="P:regulation of cell shape"/>
    <property type="evidence" value="ECO:0007669"/>
    <property type="project" value="UniProtKB-KW"/>
</dbReference>
<keyword evidence="4" id="KW-0133">Cell shape</keyword>
<dbReference type="UniPathway" id="UPA00219"/>
<evidence type="ECO:0000256" key="6">
    <source>
        <dbReference type="ARBA" id="ARBA00023316"/>
    </source>
</evidence>
<dbReference type="PANTHER" id="PTHR41533:SF2">
    <property type="entry name" value="BLR7131 PROTEIN"/>
    <property type="match status" value="1"/>
</dbReference>
<sequence length="504" mass="58135">MDVIKWNKSIIGNYSPQTSLRFDSTEIDGFIKTYPNLAVYADDIHKFYSNRKFAYAWFDKKGLIEQAGNLNSRIQHLGDEGLSAKVPYSEKLDTLMQALNGNKKDITTELMLTANYFAFSKIAWQGNLNDKDIQSMDWFLPRKKLDYQKYLEEIVTEPKSKLLSKDPAFRQYELLKGNLKRYNDLAVNEKWEPIKLEKKSLKVDDSTLSVKQIRHRLMLLGDLKTDNESEKYDEELLTAVKQFQLRHGLTADGTIGPGFMSNLNISPKQRFQQILVNIERSRWVPEKISGTHLIVNIPSFSLYAFRSDTLDWSCNVVVGKALNQTVVFNGELKYIVFSPYWNVPPSIVRKEILPYMRSNANYLAKHNMEITGYQGKLPVIRQLPGTSNSLGLVKFLFPNSFNIYLHDTPSKSLFTEDQRAFSHGCVRVGEPKKLAAYLLRNDSTWTDAKITAAMNAGKERTITLKQTVPVYIGYFTAYVDHNGLLNFRKDIYNRDKRLEEMLYK</sequence>
<dbReference type="EMBL" id="PQVF01000007">
    <property type="protein sequence ID" value="POY36471.1"/>
    <property type="molecule type" value="Genomic_DNA"/>
</dbReference>
<comment type="caution">
    <text evidence="10">The sequence shown here is derived from an EMBL/GenBank/DDBJ whole genome shotgun (WGS) entry which is preliminary data.</text>
</comment>
<dbReference type="Pfam" id="PF03734">
    <property type="entry name" value="YkuD"/>
    <property type="match status" value="1"/>
</dbReference>
<comment type="pathway">
    <text evidence="1">Cell wall biogenesis; peptidoglycan biosynthesis.</text>
</comment>
<dbReference type="PANTHER" id="PTHR41533">
    <property type="entry name" value="L,D-TRANSPEPTIDASE HI_1667-RELATED"/>
    <property type="match status" value="1"/>
</dbReference>
<evidence type="ECO:0000256" key="5">
    <source>
        <dbReference type="ARBA" id="ARBA00022984"/>
    </source>
</evidence>
<proteinExistence type="inferred from homology"/>
<evidence type="ECO:0000259" key="8">
    <source>
        <dbReference type="Pfam" id="PF03734"/>
    </source>
</evidence>
<dbReference type="GO" id="GO:0009252">
    <property type="term" value="P:peptidoglycan biosynthetic process"/>
    <property type="evidence" value="ECO:0007669"/>
    <property type="project" value="UniProtKB-UniPathway"/>
</dbReference>
<dbReference type="CDD" id="cd16913">
    <property type="entry name" value="YkuD_like"/>
    <property type="match status" value="1"/>
</dbReference>
<keyword evidence="3" id="KW-0808">Transferase</keyword>
<comment type="similarity">
    <text evidence="2">Belongs to the YkuD family.</text>
</comment>
<dbReference type="InterPro" id="IPR005490">
    <property type="entry name" value="LD_TPept_cat_dom"/>
</dbReference>
<dbReference type="GO" id="GO:0016740">
    <property type="term" value="F:transferase activity"/>
    <property type="evidence" value="ECO:0007669"/>
    <property type="project" value="UniProtKB-KW"/>
</dbReference>
<evidence type="ECO:0000313" key="10">
    <source>
        <dbReference type="EMBL" id="POY36471.1"/>
    </source>
</evidence>
<evidence type="ECO:0000256" key="4">
    <source>
        <dbReference type="ARBA" id="ARBA00022960"/>
    </source>
</evidence>
<dbReference type="InterPro" id="IPR036365">
    <property type="entry name" value="PGBD-like_sf"/>
</dbReference>
<name>A0A2S5A1L4_9SPHI</name>
<evidence type="ECO:0000256" key="3">
    <source>
        <dbReference type="ARBA" id="ARBA00022679"/>
    </source>
</evidence>
<dbReference type="GO" id="GO:0004180">
    <property type="term" value="F:carboxypeptidase activity"/>
    <property type="evidence" value="ECO:0007669"/>
    <property type="project" value="UniProtKB-ARBA"/>
</dbReference>
<dbReference type="OrthoDB" id="9778545at2"/>
<feature type="domain" description="Peptidoglycan binding-like" evidence="7">
    <location>
        <begin position="209"/>
        <end position="258"/>
    </location>
</feature>
<dbReference type="Gene3D" id="2.40.440.10">
    <property type="entry name" value="L,D-transpeptidase catalytic domain-like"/>
    <property type="match status" value="1"/>
</dbReference>
<reference evidence="10 11" key="1">
    <citation type="submission" date="2018-01" db="EMBL/GenBank/DDBJ databases">
        <authorList>
            <person name="Gaut B.S."/>
            <person name="Morton B.R."/>
            <person name="Clegg M.T."/>
            <person name="Duvall M.R."/>
        </authorList>
    </citation>
    <scope>NUCLEOTIDE SEQUENCE [LARGE SCALE GENOMIC DNA]</scope>
    <source>
        <strain evidence="10 11">HR-AV</strain>
    </source>
</reference>
<gene>
    <name evidence="10" type="ORF">C3K47_11420</name>
</gene>
<dbReference type="SUPFAM" id="SSF47090">
    <property type="entry name" value="PGBD-like"/>
    <property type="match status" value="1"/>
</dbReference>
<dbReference type="SUPFAM" id="SSF141523">
    <property type="entry name" value="L,D-transpeptidase catalytic domain-like"/>
    <property type="match status" value="1"/>
</dbReference>
<dbReference type="Proteomes" id="UP000236893">
    <property type="component" value="Unassembled WGS sequence"/>
</dbReference>
<evidence type="ECO:0000256" key="2">
    <source>
        <dbReference type="ARBA" id="ARBA00005992"/>
    </source>
</evidence>
<feature type="domain" description="L,D-TPase catalytic" evidence="8">
    <location>
        <begin position="291"/>
        <end position="441"/>
    </location>
</feature>
<evidence type="ECO:0000313" key="11">
    <source>
        <dbReference type="Proteomes" id="UP000236893"/>
    </source>
</evidence>
<dbReference type="InterPro" id="IPR038063">
    <property type="entry name" value="Transpep_catalytic_dom"/>
</dbReference>
<dbReference type="Pfam" id="PF01471">
    <property type="entry name" value="PG_binding_1"/>
    <property type="match status" value="1"/>
</dbReference>
<dbReference type="Pfam" id="PF20142">
    <property type="entry name" value="Scaffold"/>
    <property type="match status" value="1"/>
</dbReference>
<evidence type="ECO:0000259" key="9">
    <source>
        <dbReference type="Pfam" id="PF20142"/>
    </source>
</evidence>
<dbReference type="AlphaFoldDB" id="A0A2S5A1L4"/>
<keyword evidence="11" id="KW-1185">Reference proteome</keyword>
<accession>A0A2S5A1L4</accession>
<dbReference type="InterPro" id="IPR045380">
    <property type="entry name" value="LD_TPept_scaffold_dom"/>
</dbReference>
<evidence type="ECO:0000256" key="1">
    <source>
        <dbReference type="ARBA" id="ARBA00004752"/>
    </source>
</evidence>
<dbReference type="GO" id="GO:0071555">
    <property type="term" value="P:cell wall organization"/>
    <property type="evidence" value="ECO:0007669"/>
    <property type="project" value="UniProtKB-KW"/>
</dbReference>
<organism evidence="10 11">
    <name type="scientific">Solitalea longa</name>
    <dbReference type="NCBI Taxonomy" id="2079460"/>
    <lineage>
        <taxon>Bacteria</taxon>
        <taxon>Pseudomonadati</taxon>
        <taxon>Bacteroidota</taxon>
        <taxon>Sphingobacteriia</taxon>
        <taxon>Sphingobacteriales</taxon>
        <taxon>Sphingobacteriaceae</taxon>
        <taxon>Solitalea</taxon>
    </lineage>
</organism>
<dbReference type="InterPro" id="IPR002477">
    <property type="entry name" value="Peptidoglycan-bd-like"/>
</dbReference>
<keyword evidence="6" id="KW-0961">Cell wall biogenesis/degradation</keyword>
<dbReference type="InterPro" id="IPR036366">
    <property type="entry name" value="PGBDSf"/>
</dbReference>
<feature type="domain" description="L,D-transpeptidase scaffold" evidence="9">
    <location>
        <begin position="43"/>
        <end position="179"/>
    </location>
</feature>
<keyword evidence="5" id="KW-0573">Peptidoglycan synthesis</keyword>
<protein>
    <submittedName>
        <fullName evidence="10">Murein L,D-transpeptidase</fullName>
    </submittedName>
</protein>
<dbReference type="InterPro" id="IPR052905">
    <property type="entry name" value="LD-transpeptidase_YkuD-like"/>
</dbReference>